<dbReference type="Pfam" id="PF06330">
    <property type="entry name" value="TRI5"/>
    <property type="match status" value="1"/>
</dbReference>
<keyword evidence="2" id="KW-0456">Lyase</keyword>
<evidence type="ECO:0000256" key="1">
    <source>
        <dbReference type="ARBA" id="ARBA00007946"/>
    </source>
</evidence>
<comment type="caution">
    <text evidence="3">The sequence shown here is derived from an EMBL/GenBank/DDBJ whole genome shotgun (WGS) entry which is preliminary data.</text>
</comment>
<name>A0AAD7GSN4_MYCRO</name>
<dbReference type="EMBL" id="JARKIE010000010">
    <property type="protein sequence ID" value="KAJ7704383.1"/>
    <property type="molecule type" value="Genomic_DNA"/>
</dbReference>
<protein>
    <submittedName>
        <fullName evidence="3">Isoprenoid synthase domain-containing protein</fullName>
    </submittedName>
</protein>
<dbReference type="Gene3D" id="1.10.600.10">
    <property type="entry name" value="Farnesyl Diphosphate Synthase"/>
    <property type="match status" value="1"/>
</dbReference>
<dbReference type="SUPFAM" id="SSF48576">
    <property type="entry name" value="Terpenoid synthases"/>
    <property type="match status" value="1"/>
</dbReference>
<organism evidence="3 4">
    <name type="scientific">Mycena rosella</name>
    <name type="common">Pink bonnet</name>
    <name type="synonym">Agaricus rosellus</name>
    <dbReference type="NCBI Taxonomy" id="1033263"/>
    <lineage>
        <taxon>Eukaryota</taxon>
        <taxon>Fungi</taxon>
        <taxon>Dikarya</taxon>
        <taxon>Basidiomycota</taxon>
        <taxon>Agaricomycotina</taxon>
        <taxon>Agaricomycetes</taxon>
        <taxon>Agaricomycetidae</taxon>
        <taxon>Agaricales</taxon>
        <taxon>Marasmiineae</taxon>
        <taxon>Mycenaceae</taxon>
        <taxon>Mycena</taxon>
    </lineage>
</organism>
<gene>
    <name evidence="3" type="ORF">B0H17DRAFT_1193624</name>
</gene>
<dbReference type="InterPro" id="IPR024652">
    <property type="entry name" value="Trichodiene_synth"/>
</dbReference>
<sequence>MARGDVQLTENIQLLLDTISYASPRKMMSAGSTADALISAMNAEIKSWALDDQQSIVEFESISKKAISIVEFFYYNHPFEVKLTFAYYAWFFFYIDDVATQSSIEKFQHTVLVGGTHPPGPLKHFQSVLGALYTYWDPICANIMVSAAMDFVTATALEGRQDVVCMDVRPAALGWPKYLRAKSGMAPGYSCAAFPRAAHPDITTYLQALPEIDECLSLLNDILSFYKEDLAGETMNYVSVRAKVSGKQPTGVLLEMVEEVGDLHRRVAEILEGNPDAVAAWAALEHGVIAWHFSLSRYKLSDLGFTW</sequence>
<dbReference type="SFLD" id="SFLDG01021">
    <property type="entry name" value="Trichodiene_Synthase_Like"/>
    <property type="match status" value="1"/>
</dbReference>
<dbReference type="Proteomes" id="UP001221757">
    <property type="component" value="Unassembled WGS sequence"/>
</dbReference>
<dbReference type="InterPro" id="IPR008949">
    <property type="entry name" value="Isoprenoid_synthase_dom_sf"/>
</dbReference>
<proteinExistence type="inferred from homology"/>
<comment type="similarity">
    <text evidence="1">Belongs to the trichodiene synthase family.</text>
</comment>
<evidence type="ECO:0000313" key="4">
    <source>
        <dbReference type="Proteomes" id="UP001221757"/>
    </source>
</evidence>
<dbReference type="GO" id="GO:0016838">
    <property type="term" value="F:carbon-oxygen lyase activity, acting on phosphates"/>
    <property type="evidence" value="ECO:0007669"/>
    <property type="project" value="InterPro"/>
</dbReference>
<keyword evidence="4" id="KW-1185">Reference proteome</keyword>
<reference evidence="3" key="1">
    <citation type="submission" date="2023-03" db="EMBL/GenBank/DDBJ databases">
        <title>Massive genome expansion in bonnet fungi (Mycena s.s.) driven by repeated elements and novel gene families across ecological guilds.</title>
        <authorList>
            <consortium name="Lawrence Berkeley National Laboratory"/>
            <person name="Harder C.B."/>
            <person name="Miyauchi S."/>
            <person name="Viragh M."/>
            <person name="Kuo A."/>
            <person name="Thoen E."/>
            <person name="Andreopoulos B."/>
            <person name="Lu D."/>
            <person name="Skrede I."/>
            <person name="Drula E."/>
            <person name="Henrissat B."/>
            <person name="Morin E."/>
            <person name="Kohler A."/>
            <person name="Barry K."/>
            <person name="LaButti K."/>
            <person name="Morin E."/>
            <person name="Salamov A."/>
            <person name="Lipzen A."/>
            <person name="Mereny Z."/>
            <person name="Hegedus B."/>
            <person name="Baldrian P."/>
            <person name="Stursova M."/>
            <person name="Weitz H."/>
            <person name="Taylor A."/>
            <person name="Grigoriev I.V."/>
            <person name="Nagy L.G."/>
            <person name="Martin F."/>
            <person name="Kauserud H."/>
        </authorList>
    </citation>
    <scope>NUCLEOTIDE SEQUENCE</scope>
    <source>
        <strain evidence="3">CBHHK067</strain>
    </source>
</reference>
<evidence type="ECO:0000256" key="2">
    <source>
        <dbReference type="ARBA" id="ARBA00023239"/>
    </source>
</evidence>
<dbReference type="AlphaFoldDB" id="A0AAD7GSN4"/>
<accession>A0AAD7GSN4</accession>
<evidence type="ECO:0000313" key="3">
    <source>
        <dbReference type="EMBL" id="KAJ7704383.1"/>
    </source>
</evidence>
<dbReference type="SFLD" id="SFLDS00005">
    <property type="entry name" value="Isoprenoid_Synthase_Type_I"/>
    <property type="match status" value="1"/>
</dbReference>